<dbReference type="Pfam" id="PF20694">
    <property type="entry name" value="TRADD-like_N"/>
    <property type="match status" value="1"/>
</dbReference>
<keyword evidence="6" id="KW-1185">Reference proteome</keyword>
<comment type="caution">
    <text evidence="5">The sequence shown here is derived from an EMBL/GenBank/DDBJ whole genome shotgun (WGS) entry which is preliminary data.</text>
</comment>
<feature type="region of interest" description="Disordered" evidence="2">
    <location>
        <begin position="502"/>
        <end position="550"/>
    </location>
</feature>
<dbReference type="EMBL" id="LSMT01000449">
    <property type="protein sequence ID" value="PFX17772.1"/>
    <property type="molecule type" value="Genomic_DNA"/>
</dbReference>
<feature type="compositionally biased region" description="Low complexity" evidence="2">
    <location>
        <begin position="502"/>
        <end position="512"/>
    </location>
</feature>
<dbReference type="PANTHER" id="PTHR46844:SF1">
    <property type="entry name" value="SLR5058 PROTEIN"/>
    <property type="match status" value="1"/>
</dbReference>
<name>A0A2B4RNF3_STYPI</name>
<evidence type="ECO:0000256" key="2">
    <source>
        <dbReference type="SAM" id="MobiDB-lite"/>
    </source>
</evidence>
<evidence type="ECO:0000259" key="4">
    <source>
        <dbReference type="Pfam" id="PF20694"/>
    </source>
</evidence>
<dbReference type="Pfam" id="PF18738">
    <property type="entry name" value="HEPN_DZIP3"/>
    <property type="match status" value="1"/>
</dbReference>
<dbReference type="InterPro" id="IPR049341">
    <property type="entry name" value="TRADD-like_N"/>
</dbReference>
<evidence type="ECO:0000313" key="6">
    <source>
        <dbReference type="Proteomes" id="UP000225706"/>
    </source>
</evidence>
<feature type="region of interest" description="Disordered" evidence="2">
    <location>
        <begin position="1"/>
        <end position="25"/>
    </location>
</feature>
<feature type="compositionally biased region" description="Basic and acidic residues" evidence="2">
    <location>
        <begin position="517"/>
        <end position="530"/>
    </location>
</feature>
<reference evidence="6" key="1">
    <citation type="journal article" date="2017" name="bioRxiv">
        <title>Comparative analysis of the genomes of Stylophora pistillata and Acropora digitifera provides evidence for extensive differences between species of corals.</title>
        <authorList>
            <person name="Voolstra C.R."/>
            <person name="Li Y."/>
            <person name="Liew Y.J."/>
            <person name="Baumgarten S."/>
            <person name="Zoccola D."/>
            <person name="Flot J.-F."/>
            <person name="Tambutte S."/>
            <person name="Allemand D."/>
            <person name="Aranda M."/>
        </authorList>
    </citation>
    <scope>NUCLEOTIDE SEQUENCE [LARGE SCALE GENOMIC DNA]</scope>
</reference>
<dbReference type="AlphaFoldDB" id="A0A2B4RNF3"/>
<organism evidence="5 6">
    <name type="scientific">Stylophora pistillata</name>
    <name type="common">Smooth cauliflower coral</name>
    <dbReference type="NCBI Taxonomy" id="50429"/>
    <lineage>
        <taxon>Eukaryota</taxon>
        <taxon>Metazoa</taxon>
        <taxon>Cnidaria</taxon>
        <taxon>Anthozoa</taxon>
        <taxon>Hexacorallia</taxon>
        <taxon>Scleractinia</taxon>
        <taxon>Astrocoeniina</taxon>
        <taxon>Pocilloporidae</taxon>
        <taxon>Stylophora</taxon>
    </lineage>
</organism>
<dbReference type="OrthoDB" id="5986844at2759"/>
<proteinExistence type="predicted"/>
<feature type="domain" description="DZIP3-like HEPN" evidence="3">
    <location>
        <begin position="55"/>
        <end position="201"/>
    </location>
</feature>
<feature type="coiled-coil region" evidence="1">
    <location>
        <begin position="205"/>
        <end position="239"/>
    </location>
</feature>
<evidence type="ECO:0000259" key="3">
    <source>
        <dbReference type="Pfam" id="PF18738"/>
    </source>
</evidence>
<keyword evidence="1" id="KW-0175">Coiled coil</keyword>
<dbReference type="InterPro" id="IPR041249">
    <property type="entry name" value="HEPN_DZIP3"/>
</dbReference>
<gene>
    <name evidence="5" type="primary">Dzip3</name>
    <name evidence="5" type="ORF">AWC38_SpisGene17885</name>
</gene>
<sequence length="550" mass="61734">MDDPMLQATTSSLTSDSTPKGTSTKETTNYARLCRLLIDVGSQAPRDIFNSIHPPASLRAVLEVNRPTLQKLRSRRVLNATQWSKLYPAIATSVSSANFDITLIFVLLRNICGLNPPATTGSWDILPPTREPSAEADIVRLKCFRNDIYAHAERASLSDFQFASHWQEISETLVRLGGKSYESAINNLKTESIDPEMEVHYKKVLEEWKKNEDNVKGMLDEIKREVGNVSQKVDDLTAAVVPNRGNVTIKIVIEVDRVTFKDTKQWDPAQQEEVRRKLMSEMSKTFFETRADRIAIEDIPSHLQNYLESVLDLPIVTAMEGSLILTVHCRTLEILERLWKEYCSGHLNAVAEKFFMTDDIQERFDVDSITLKTTILKEEYLACKLSLMDLAEEEMAALVPHEEELMETDAADVSVREQLASGEGAKSGSSLKITVKCQTLEGLEKLWSDYCSGHLTSVAQEYLVTDDIKEKLGVESLKLKTVITKEDYLKCKQYLLNKAANSTGLSSSPVSSTENLLEDKGATSLRKSDNDGNDEDCFEQSVGQDEEKMI</sequence>
<dbReference type="PANTHER" id="PTHR46844">
    <property type="entry name" value="SLR5058 PROTEIN"/>
    <property type="match status" value="1"/>
</dbReference>
<accession>A0A2B4RNF3</accession>
<dbReference type="Proteomes" id="UP000225706">
    <property type="component" value="Unassembled WGS sequence"/>
</dbReference>
<evidence type="ECO:0000256" key="1">
    <source>
        <dbReference type="SAM" id="Coils"/>
    </source>
</evidence>
<protein>
    <submittedName>
        <fullName evidence="5">E3 ubiquitin-protein ligase DZIP3</fullName>
    </submittedName>
</protein>
<feature type="domain" description="TRADD-like N-terminal" evidence="4">
    <location>
        <begin position="303"/>
        <end position="357"/>
    </location>
</feature>
<evidence type="ECO:0000313" key="5">
    <source>
        <dbReference type="EMBL" id="PFX17772.1"/>
    </source>
</evidence>
<feature type="compositionally biased region" description="Polar residues" evidence="2">
    <location>
        <begin position="7"/>
        <end position="25"/>
    </location>
</feature>